<gene>
    <name evidence="10" type="primary">galT</name>
    <name evidence="13" type="ORF">AF332_27060</name>
</gene>
<protein>
    <recommendedName>
        <fullName evidence="10">Galactose-1-phosphate uridylyltransferase</fullName>
        <shortName evidence="10">Gal-1-P uridylyltransferase</shortName>
        <ecNumber evidence="10">2.7.7.12</ecNumber>
    </recommendedName>
    <alternativeName>
        <fullName evidence="10">UDP-glucose--hexose-1-phosphate uridylyltransferase</fullName>
    </alternativeName>
</protein>
<name>A0A0M0GKS9_SPOGL</name>
<comment type="subcellular location">
    <subcellularLocation>
        <location evidence="2 10">Cytoplasm</location>
    </subcellularLocation>
</comment>
<dbReference type="NCBIfam" id="NF003629">
    <property type="entry name" value="PRK05270.1-2"/>
    <property type="match status" value="1"/>
</dbReference>
<evidence type="ECO:0000256" key="1">
    <source>
        <dbReference type="ARBA" id="ARBA00001107"/>
    </source>
</evidence>
<dbReference type="InterPro" id="IPR005850">
    <property type="entry name" value="GalP_Utransf_C"/>
</dbReference>
<evidence type="ECO:0000259" key="12">
    <source>
        <dbReference type="Pfam" id="PF02744"/>
    </source>
</evidence>
<accession>A0A0M0GKS9</accession>
<dbReference type="PANTHER" id="PTHR39191:SF1">
    <property type="entry name" value="DUF4922 DOMAIN-CONTAINING PROTEIN"/>
    <property type="match status" value="1"/>
</dbReference>
<dbReference type="PATRIC" id="fig|1459.3.peg.5958"/>
<keyword evidence="6 10" id="KW-0808">Transferase</keyword>
<evidence type="ECO:0000256" key="5">
    <source>
        <dbReference type="ARBA" id="ARBA00022490"/>
    </source>
</evidence>
<dbReference type="NCBIfam" id="TIGR01239">
    <property type="entry name" value="galT_2"/>
    <property type="match status" value="1"/>
</dbReference>
<keyword evidence="5 10" id="KW-0963">Cytoplasm</keyword>
<dbReference type="RefSeq" id="WP_053437476.1">
    <property type="nucleotide sequence ID" value="NZ_LGUF01000007.1"/>
</dbReference>
<evidence type="ECO:0000256" key="4">
    <source>
        <dbReference type="ARBA" id="ARBA00008706"/>
    </source>
</evidence>
<comment type="similarity">
    <text evidence="4 10">Belongs to the galactose-1-phosphate uridylyltransferase type 2 family.</text>
</comment>
<evidence type="ECO:0000256" key="6">
    <source>
        <dbReference type="ARBA" id="ARBA00022679"/>
    </source>
</evidence>
<evidence type="ECO:0000256" key="2">
    <source>
        <dbReference type="ARBA" id="ARBA00004496"/>
    </source>
</evidence>
<evidence type="ECO:0000256" key="8">
    <source>
        <dbReference type="ARBA" id="ARBA00023144"/>
    </source>
</evidence>
<dbReference type="EMBL" id="LGUF01000007">
    <property type="protein sequence ID" value="KON90102.1"/>
    <property type="molecule type" value="Genomic_DNA"/>
</dbReference>
<dbReference type="HAMAP" id="MF_00571">
    <property type="entry name" value="GalP_UDP_trans"/>
    <property type="match status" value="1"/>
</dbReference>
<keyword evidence="7 10" id="KW-0548">Nucleotidyltransferase</keyword>
<evidence type="ECO:0000313" key="13">
    <source>
        <dbReference type="EMBL" id="KON90102.1"/>
    </source>
</evidence>
<evidence type="ECO:0000313" key="14">
    <source>
        <dbReference type="Proteomes" id="UP000037109"/>
    </source>
</evidence>
<dbReference type="Pfam" id="PF02744">
    <property type="entry name" value="GalP_UDP_tr_C"/>
    <property type="match status" value="1"/>
</dbReference>
<feature type="domain" description="Galactose-1-phosphate uridyl transferase N-terminal" evidence="11">
    <location>
        <begin position="19"/>
        <end position="230"/>
    </location>
</feature>
<evidence type="ECO:0000256" key="3">
    <source>
        <dbReference type="ARBA" id="ARBA00004947"/>
    </source>
</evidence>
<proteinExistence type="inferred from homology"/>
<dbReference type="AlphaFoldDB" id="A0A0M0GKS9"/>
<dbReference type="UniPathway" id="UPA00214"/>
<feature type="domain" description="Galactose-1-phosphate uridyl transferase C-terminal" evidence="12">
    <location>
        <begin position="246"/>
        <end position="439"/>
    </location>
</feature>
<dbReference type="Pfam" id="PF01087">
    <property type="entry name" value="GalP_UDP_transf"/>
    <property type="match status" value="1"/>
</dbReference>
<dbReference type="InterPro" id="IPR000766">
    <property type="entry name" value="GalP_uridyl_Trfase_II"/>
</dbReference>
<sequence length="504" mass="58568">MIYRTISCLINQALKTRLIEQADVIYTRNQLMAQLKLDIFPEGSACHDEETIPDLLEQLTAYAIEKGIIEDTQSEREIFSANIMNVCVARPSTIQAVFKEKYQESPSKATNYFYQLSRNSNYIQTKEIKKNINYKADTEYGKMDITINISKPEKDPKEIERERQSQPAEKYPACLLCMENEGYRGRLGHPARANHRVVQIRLLEENWYFQYSPYVYYPEHSILFAEEHRPMKINRKTFERLLRFTEKFPHYFIGSNADLPVVGGSILSHDHYQGGQYEFAMNRAENAFSFTLGQYPEVKASVLKWPLSVIRLVADTWHPLADAAEHIFLMWKSYSDEPADVLAETEGENHNSITPIARYQKGQFELDLVLRNNRTSDEHPYGIFHPHEDVHHIKKENIGLIEVMGLAVLPARLKEELEELEAYLLGESGNIKHYHKGWAEQLSHEYGQIRNKEQADEIIQKELGKKFVKALEDAAVFKDRSAFERFIETLHTSLARKALEKKFK</sequence>
<comment type="pathway">
    <text evidence="3 10">Carbohydrate metabolism; galactose metabolism.</text>
</comment>
<dbReference type="InterPro" id="IPR005849">
    <property type="entry name" value="GalP_Utransf_N"/>
</dbReference>
<reference evidence="14" key="1">
    <citation type="submission" date="2015-07" db="EMBL/GenBank/DDBJ databases">
        <title>Fjat-10036 dsm4.</title>
        <authorList>
            <person name="Liu B."/>
            <person name="Wang J."/>
            <person name="Zhu Y."/>
            <person name="Liu G."/>
            <person name="Chen Q."/>
            <person name="Chen Z."/>
            <person name="Lan J."/>
            <person name="Che J."/>
            <person name="Ge C."/>
            <person name="Shi H."/>
            <person name="Pan Z."/>
            <person name="Liu X."/>
        </authorList>
    </citation>
    <scope>NUCLEOTIDE SEQUENCE [LARGE SCALE GENOMIC DNA]</scope>
    <source>
        <strain evidence="14">DSM 4</strain>
    </source>
</reference>
<evidence type="ECO:0000259" key="11">
    <source>
        <dbReference type="Pfam" id="PF01087"/>
    </source>
</evidence>
<keyword evidence="14" id="KW-1185">Reference proteome</keyword>
<dbReference type="OrthoDB" id="2293at2"/>
<comment type="catalytic activity">
    <reaction evidence="1 10">
        <text>alpha-D-galactose 1-phosphate + UDP-alpha-D-glucose = alpha-D-glucose 1-phosphate + UDP-alpha-D-galactose</text>
        <dbReference type="Rhea" id="RHEA:13989"/>
        <dbReference type="ChEBI" id="CHEBI:58336"/>
        <dbReference type="ChEBI" id="CHEBI:58601"/>
        <dbReference type="ChEBI" id="CHEBI:58885"/>
        <dbReference type="ChEBI" id="CHEBI:66914"/>
        <dbReference type="EC" id="2.7.7.12"/>
    </reaction>
</comment>
<dbReference type="GO" id="GO:0006012">
    <property type="term" value="P:galactose metabolic process"/>
    <property type="evidence" value="ECO:0007669"/>
    <property type="project" value="UniProtKB-UniRule"/>
</dbReference>
<keyword evidence="9 10" id="KW-0119">Carbohydrate metabolism</keyword>
<dbReference type="GO" id="GO:0005737">
    <property type="term" value="C:cytoplasm"/>
    <property type="evidence" value="ECO:0007669"/>
    <property type="project" value="UniProtKB-SubCell"/>
</dbReference>
<evidence type="ECO:0000256" key="7">
    <source>
        <dbReference type="ARBA" id="ARBA00022695"/>
    </source>
</evidence>
<dbReference type="PANTHER" id="PTHR39191">
    <property type="entry name" value="GALACTOSE-1-PHOSPHATE URIDYLYLTRANSFERASE"/>
    <property type="match status" value="1"/>
</dbReference>
<organism evidence="13 14">
    <name type="scientific">Sporosarcina globispora</name>
    <name type="common">Bacillus globisporus</name>
    <dbReference type="NCBI Taxonomy" id="1459"/>
    <lineage>
        <taxon>Bacteria</taxon>
        <taxon>Bacillati</taxon>
        <taxon>Bacillota</taxon>
        <taxon>Bacilli</taxon>
        <taxon>Bacillales</taxon>
        <taxon>Caryophanaceae</taxon>
        <taxon>Sporosarcina</taxon>
    </lineage>
</organism>
<comment type="caution">
    <text evidence="13">The sequence shown here is derived from an EMBL/GenBank/DDBJ whole genome shotgun (WGS) entry which is preliminary data.</text>
</comment>
<dbReference type="EC" id="2.7.7.12" evidence="10"/>
<dbReference type="PIRSF" id="PIRSF006005">
    <property type="entry name" value="GalT_BS"/>
    <property type="match status" value="1"/>
</dbReference>
<dbReference type="GO" id="GO:0008108">
    <property type="term" value="F:UDP-glucose:hexose-1-phosphate uridylyltransferase activity"/>
    <property type="evidence" value="ECO:0007669"/>
    <property type="project" value="UniProtKB-UniRule"/>
</dbReference>
<dbReference type="STRING" id="1459.AF332_27060"/>
<keyword evidence="8 10" id="KW-0299">Galactose metabolism</keyword>
<evidence type="ECO:0000256" key="9">
    <source>
        <dbReference type="ARBA" id="ARBA00023277"/>
    </source>
</evidence>
<dbReference type="Proteomes" id="UP000037109">
    <property type="component" value="Unassembled WGS sequence"/>
</dbReference>
<evidence type="ECO:0000256" key="10">
    <source>
        <dbReference type="HAMAP-Rule" id="MF_00571"/>
    </source>
</evidence>